<dbReference type="OMA" id="WHEGEYI"/>
<dbReference type="Ensembl" id="ENSHCOT00000020399.1">
    <property type="protein sequence ID" value="ENSHCOP00000013142.1"/>
    <property type="gene ID" value="ENSHCOG00000016256.1"/>
</dbReference>
<evidence type="ECO:0000313" key="3">
    <source>
        <dbReference type="Proteomes" id="UP000264820"/>
    </source>
</evidence>
<dbReference type="Pfam" id="PF03732">
    <property type="entry name" value="Retrotrans_gag"/>
    <property type="match status" value="1"/>
</dbReference>
<protein>
    <recommendedName>
        <fullName evidence="1">Retrotransposon gag domain-containing protein</fullName>
    </recommendedName>
</protein>
<dbReference type="AlphaFoldDB" id="A0A3Q2YIA6"/>
<sequence>MTTPADTDKSGLDLIEDALANQVHLTATHTQQLRDTSVALQDLQAQIQPLQPVVQALADQQAALARQQAEVLLQLQALTSALINRPQDSPTPHVSAAITPMVPAPVNPIITNPLPPEPSLSAPRPFDGNFETCATFIMQCELVFAHQPSMFATDSTRIAYMINLLTGRAAQWVTASWSMGASFCHAYKDFVTELRKVFHHPISGQEPGTRLSSIQQGSGSVADYSVEFRLAAAESGWNDQSLRRTFRDGLSDAIKDQLATREEPASLDELIDLSIRIDGRLRERRR</sequence>
<dbReference type="Proteomes" id="UP000264820">
    <property type="component" value="Unplaced"/>
</dbReference>
<keyword evidence="3" id="KW-1185">Reference proteome</keyword>
<dbReference type="InterPro" id="IPR005162">
    <property type="entry name" value="Retrotrans_gag_dom"/>
</dbReference>
<accession>A0A3Q2YIA6</accession>
<reference evidence="2" key="1">
    <citation type="submission" date="2025-08" db="UniProtKB">
        <authorList>
            <consortium name="Ensembl"/>
        </authorList>
    </citation>
    <scope>IDENTIFICATION</scope>
</reference>
<dbReference type="PANTHER" id="PTHR15503">
    <property type="entry name" value="LDOC1 RELATED"/>
    <property type="match status" value="1"/>
</dbReference>
<proteinExistence type="predicted"/>
<dbReference type="GeneTree" id="ENSGT00950000183173"/>
<evidence type="ECO:0000313" key="2">
    <source>
        <dbReference type="Ensembl" id="ENSHCOP00000013142.1"/>
    </source>
</evidence>
<feature type="domain" description="Retrotransposon gag" evidence="1">
    <location>
        <begin position="163"/>
        <end position="251"/>
    </location>
</feature>
<organism evidence="2 3">
    <name type="scientific">Hippocampus comes</name>
    <name type="common">Tiger tail seahorse</name>
    <dbReference type="NCBI Taxonomy" id="109280"/>
    <lineage>
        <taxon>Eukaryota</taxon>
        <taxon>Metazoa</taxon>
        <taxon>Chordata</taxon>
        <taxon>Craniata</taxon>
        <taxon>Vertebrata</taxon>
        <taxon>Euteleostomi</taxon>
        <taxon>Actinopterygii</taxon>
        <taxon>Neopterygii</taxon>
        <taxon>Teleostei</taxon>
        <taxon>Neoteleostei</taxon>
        <taxon>Acanthomorphata</taxon>
        <taxon>Syngnathiaria</taxon>
        <taxon>Syngnathiformes</taxon>
        <taxon>Syngnathoidei</taxon>
        <taxon>Syngnathidae</taxon>
        <taxon>Hippocampus</taxon>
    </lineage>
</organism>
<name>A0A3Q2YIA6_HIPCM</name>
<evidence type="ECO:0000259" key="1">
    <source>
        <dbReference type="Pfam" id="PF03732"/>
    </source>
</evidence>
<dbReference type="PANTHER" id="PTHR15503:SF36">
    <property type="entry name" value="RETROTRANSPOSON GAG-LIKE PROTEIN 5"/>
    <property type="match status" value="1"/>
</dbReference>
<reference evidence="2" key="2">
    <citation type="submission" date="2025-09" db="UniProtKB">
        <authorList>
            <consortium name="Ensembl"/>
        </authorList>
    </citation>
    <scope>IDENTIFICATION</scope>
</reference>
<dbReference type="InterPro" id="IPR032567">
    <property type="entry name" value="RTL1-rel"/>
</dbReference>